<dbReference type="RefSeq" id="XP_001210453.1">
    <property type="nucleotide sequence ID" value="XM_001210453.1"/>
</dbReference>
<dbReference type="GO" id="GO:0005634">
    <property type="term" value="C:nucleus"/>
    <property type="evidence" value="ECO:0007669"/>
    <property type="project" value="UniProtKB-SubCell"/>
</dbReference>
<organism evidence="7 8">
    <name type="scientific">Aspergillus terreus (strain NIH 2624 / FGSC A1156)</name>
    <dbReference type="NCBI Taxonomy" id="341663"/>
    <lineage>
        <taxon>Eukaryota</taxon>
        <taxon>Fungi</taxon>
        <taxon>Dikarya</taxon>
        <taxon>Ascomycota</taxon>
        <taxon>Pezizomycotina</taxon>
        <taxon>Eurotiomycetes</taxon>
        <taxon>Eurotiomycetidae</taxon>
        <taxon>Eurotiales</taxon>
        <taxon>Aspergillaceae</taxon>
        <taxon>Aspergillus</taxon>
        <taxon>Aspergillus subgen. Circumdati</taxon>
    </lineage>
</organism>
<sequence>MVNPADPTKSVRPGTACTECQRRKQKARSPCDRSSNREPDPLDDAGKQTVIKNEDFRALGYLHDDPCSAIKEGVNAAGVNLPQKTEIRSLEMENALRAIPPKPYTDTDAQHKLESELGESITTLSRRYHHVAKQLSSTIPPGKGGLTQVQQLFLNAHWFKIEASFVEAWHALSAAIHEAQELGMHRSSSRLKISEFDIEMRRRVWCVLYAWDCFELPNLRLESPECEEGLPSPITPLALECQLGQMISKIPGVMGGILSPSQAVAIQQETERWFASLPSVFSLTSPDTRWDTAHNYILVKRSTLHVIGYMVMLLPLKQCLTKTMDADSISIEKSLQPMAVDCALKLLEVSRQHLSYLPPRNMNFHFAPFLIFDTAAFLCSAILHDPSRRLYQRDRVIEGIGLALESLRQSSRHSKTSTRCYGILFKLSSSMALSPAEKRMAGYKSSEDSTGGPRTPPGNQPTESSTNVPVMDDSVHISRQFGTEMSGMDGFNAFATPDADTLDSEMAGLADIPDLDLGELSQIWDWDNLDLDIPGPVT</sequence>
<dbReference type="GO" id="GO:0006351">
    <property type="term" value="P:DNA-templated transcription"/>
    <property type="evidence" value="ECO:0007669"/>
    <property type="project" value="InterPro"/>
</dbReference>
<dbReference type="CDD" id="cd12148">
    <property type="entry name" value="fungal_TF_MHR"/>
    <property type="match status" value="1"/>
</dbReference>
<dbReference type="OMA" id="IVESWHT"/>
<dbReference type="OrthoDB" id="5344325at2759"/>
<proteinExistence type="predicted"/>
<dbReference type="VEuPathDB" id="FungiDB:ATEG_00367"/>
<dbReference type="PANTHER" id="PTHR31001">
    <property type="entry name" value="UNCHARACTERIZED TRANSCRIPTIONAL REGULATORY PROTEIN"/>
    <property type="match status" value="1"/>
</dbReference>
<evidence type="ECO:0000256" key="1">
    <source>
        <dbReference type="ARBA" id="ARBA00004123"/>
    </source>
</evidence>
<keyword evidence="3" id="KW-0804">Transcription</keyword>
<dbReference type="GeneID" id="4355119"/>
<gene>
    <name evidence="7" type="ORF">ATEG_00367</name>
</gene>
<keyword evidence="2" id="KW-0805">Transcription regulation</keyword>
<evidence type="ECO:0000256" key="2">
    <source>
        <dbReference type="ARBA" id="ARBA00023015"/>
    </source>
</evidence>
<dbReference type="PANTHER" id="PTHR31001:SF84">
    <property type="entry name" value="FUNGAL SPECIFIC TRANSCRIPTION FACTOR"/>
    <property type="match status" value="1"/>
</dbReference>
<evidence type="ECO:0000313" key="7">
    <source>
        <dbReference type="EMBL" id="EAU39013.1"/>
    </source>
</evidence>
<evidence type="ECO:0000259" key="6">
    <source>
        <dbReference type="SMART" id="SM00906"/>
    </source>
</evidence>
<feature type="region of interest" description="Disordered" evidence="5">
    <location>
        <begin position="1"/>
        <end position="48"/>
    </location>
</feature>
<evidence type="ECO:0000313" key="8">
    <source>
        <dbReference type="Proteomes" id="UP000007963"/>
    </source>
</evidence>
<protein>
    <recommendedName>
        <fullName evidence="6">Xylanolytic transcriptional activator regulatory domain-containing protein</fullName>
    </recommendedName>
</protein>
<dbReference type="GO" id="GO:0003677">
    <property type="term" value="F:DNA binding"/>
    <property type="evidence" value="ECO:0007669"/>
    <property type="project" value="InterPro"/>
</dbReference>
<name>Q0D117_ASPTN</name>
<evidence type="ECO:0000256" key="4">
    <source>
        <dbReference type="ARBA" id="ARBA00023242"/>
    </source>
</evidence>
<dbReference type="eggNOG" id="ENOG502S8A9">
    <property type="taxonomic scope" value="Eukaryota"/>
</dbReference>
<dbReference type="InterPro" id="IPR050613">
    <property type="entry name" value="Sec_Metabolite_Reg"/>
</dbReference>
<dbReference type="Pfam" id="PF04082">
    <property type="entry name" value="Fungal_trans"/>
    <property type="match status" value="1"/>
</dbReference>
<dbReference type="AlphaFoldDB" id="Q0D117"/>
<reference evidence="8" key="1">
    <citation type="submission" date="2005-09" db="EMBL/GenBank/DDBJ databases">
        <title>Annotation of the Aspergillus terreus NIH2624 genome.</title>
        <authorList>
            <person name="Birren B.W."/>
            <person name="Lander E.S."/>
            <person name="Galagan J.E."/>
            <person name="Nusbaum C."/>
            <person name="Devon K."/>
            <person name="Henn M."/>
            <person name="Ma L.-J."/>
            <person name="Jaffe D.B."/>
            <person name="Butler J."/>
            <person name="Alvarez P."/>
            <person name="Gnerre S."/>
            <person name="Grabherr M."/>
            <person name="Kleber M."/>
            <person name="Mauceli E.W."/>
            <person name="Brockman W."/>
            <person name="Rounsley S."/>
            <person name="Young S.K."/>
            <person name="LaButti K."/>
            <person name="Pushparaj V."/>
            <person name="DeCaprio D."/>
            <person name="Crawford M."/>
            <person name="Koehrsen M."/>
            <person name="Engels R."/>
            <person name="Montgomery P."/>
            <person name="Pearson M."/>
            <person name="Howarth C."/>
            <person name="Larson L."/>
            <person name="Luoma S."/>
            <person name="White J."/>
            <person name="Alvarado L."/>
            <person name="Kodira C.D."/>
            <person name="Zeng Q."/>
            <person name="Oleary S."/>
            <person name="Yandava C."/>
            <person name="Denning D.W."/>
            <person name="Nierman W.C."/>
            <person name="Milne T."/>
            <person name="Madden K."/>
        </authorList>
    </citation>
    <scope>NUCLEOTIDE SEQUENCE [LARGE SCALE GENOMIC DNA]</scope>
    <source>
        <strain evidence="8">NIH 2624 / FGSC A1156</strain>
    </source>
</reference>
<dbReference type="InterPro" id="IPR007219">
    <property type="entry name" value="XnlR_reg_dom"/>
</dbReference>
<accession>Q0D117</accession>
<comment type="subcellular location">
    <subcellularLocation>
        <location evidence="1">Nucleus</location>
    </subcellularLocation>
</comment>
<feature type="region of interest" description="Disordered" evidence="5">
    <location>
        <begin position="438"/>
        <end position="469"/>
    </location>
</feature>
<dbReference type="HOGENOM" id="CLU_012800_3_0_1"/>
<dbReference type="SMART" id="SM00906">
    <property type="entry name" value="Fungal_trans"/>
    <property type="match status" value="1"/>
</dbReference>
<dbReference type="STRING" id="341663.Q0D117"/>
<dbReference type="GO" id="GO:0008270">
    <property type="term" value="F:zinc ion binding"/>
    <property type="evidence" value="ECO:0007669"/>
    <property type="project" value="InterPro"/>
</dbReference>
<dbReference type="Proteomes" id="UP000007963">
    <property type="component" value="Unassembled WGS sequence"/>
</dbReference>
<feature type="domain" description="Xylanolytic transcriptional activator regulatory" evidence="6">
    <location>
        <begin position="168"/>
        <end position="237"/>
    </location>
</feature>
<dbReference type="EMBL" id="CH476594">
    <property type="protein sequence ID" value="EAU39013.1"/>
    <property type="molecule type" value="Genomic_DNA"/>
</dbReference>
<evidence type="ECO:0000256" key="5">
    <source>
        <dbReference type="SAM" id="MobiDB-lite"/>
    </source>
</evidence>
<keyword evidence="4" id="KW-0539">Nucleus</keyword>
<evidence type="ECO:0000256" key="3">
    <source>
        <dbReference type="ARBA" id="ARBA00023163"/>
    </source>
</evidence>
<feature type="compositionally biased region" description="Basic and acidic residues" evidence="5">
    <location>
        <begin position="29"/>
        <end position="48"/>
    </location>
</feature>